<organism evidence="1 2">
    <name type="scientific">Limnobacter litoralis</name>
    <dbReference type="NCBI Taxonomy" id="481366"/>
    <lineage>
        <taxon>Bacteria</taxon>
        <taxon>Pseudomonadati</taxon>
        <taxon>Pseudomonadota</taxon>
        <taxon>Betaproteobacteria</taxon>
        <taxon>Burkholderiales</taxon>
        <taxon>Burkholderiaceae</taxon>
        <taxon>Limnobacter</taxon>
    </lineage>
</organism>
<keyword evidence="1" id="KW-0378">Hydrolase</keyword>
<evidence type="ECO:0000313" key="2">
    <source>
        <dbReference type="Proteomes" id="UP001156664"/>
    </source>
</evidence>
<dbReference type="GO" id="GO:0004177">
    <property type="term" value="F:aminopeptidase activity"/>
    <property type="evidence" value="ECO:0007669"/>
    <property type="project" value="UniProtKB-KW"/>
</dbReference>
<dbReference type="Pfam" id="PF10023">
    <property type="entry name" value="Aminopep"/>
    <property type="match status" value="1"/>
</dbReference>
<keyword evidence="1" id="KW-0645">Protease</keyword>
<evidence type="ECO:0000313" key="1">
    <source>
        <dbReference type="EMBL" id="GLR26056.1"/>
    </source>
</evidence>
<gene>
    <name evidence="1" type="ORF">GCM10007875_11440</name>
</gene>
<dbReference type="InterPro" id="IPR014553">
    <property type="entry name" value="Aminopept"/>
</dbReference>
<sequence length="331" mass="37219">MKILSEARNIDEVIDASATDPTLREKLEYVKDIRAFSVKALGLPDNGSYKKFADLHRRFAVWNVVAAPVDSLELKKWCFPFTGCVSYKGFYDKAMAESLVESLRKSGMDVALMGVPAYSTLGYTNDPVLSTFIRYPPGELARLIFHELAHQEVYVSGDTTFNESFATAVEELGVAQWLDQPGKAALKSQYLEFDARRKAFQDLIKQARIDLKTIYNDEHLSESAKLIEKAARIERLKGDYERLKATAWHGWSGYDLYFGSDLNNAKLGVSGLYNDDVAAFKALFDRCGHQYPRFYQAVKRIGDLSDSARKRAIDSLVSHLPLSPELECGKA</sequence>
<dbReference type="PIRSF" id="PIRSF029285">
    <property type="entry name" value="Aminopept"/>
    <property type="match status" value="1"/>
</dbReference>
<reference evidence="2" key="1">
    <citation type="journal article" date="2019" name="Int. J. Syst. Evol. Microbiol.">
        <title>The Global Catalogue of Microorganisms (GCM) 10K type strain sequencing project: providing services to taxonomists for standard genome sequencing and annotation.</title>
        <authorList>
            <consortium name="The Broad Institute Genomics Platform"/>
            <consortium name="The Broad Institute Genome Sequencing Center for Infectious Disease"/>
            <person name="Wu L."/>
            <person name="Ma J."/>
        </authorList>
    </citation>
    <scope>NUCLEOTIDE SEQUENCE [LARGE SCALE GENOMIC DNA]</scope>
    <source>
        <strain evidence="2">NBRC 105857</strain>
    </source>
</reference>
<keyword evidence="1" id="KW-0031">Aminopeptidase</keyword>
<dbReference type="EMBL" id="BSOJ01000012">
    <property type="protein sequence ID" value="GLR26056.1"/>
    <property type="molecule type" value="Genomic_DNA"/>
</dbReference>
<dbReference type="Proteomes" id="UP001156664">
    <property type="component" value="Unassembled WGS sequence"/>
</dbReference>
<name>A0ABQ5YQ61_9BURK</name>
<accession>A0ABQ5YQ61</accession>
<protein>
    <submittedName>
        <fullName evidence="1">Aminopeptidase</fullName>
    </submittedName>
</protein>
<keyword evidence="2" id="KW-1185">Reference proteome</keyword>
<proteinExistence type="predicted"/>
<comment type="caution">
    <text evidence="1">The sequence shown here is derived from an EMBL/GenBank/DDBJ whole genome shotgun (WGS) entry which is preliminary data.</text>
</comment>